<protein>
    <submittedName>
        <fullName evidence="1">Uncharacterized protein</fullName>
    </submittedName>
</protein>
<proteinExistence type="predicted"/>
<comment type="caution">
    <text evidence="1">The sequence shown here is derived from an EMBL/GenBank/DDBJ whole genome shotgun (WGS) entry which is preliminary data.</text>
</comment>
<dbReference type="Proteomes" id="UP000195569">
    <property type="component" value="Unassembled WGS sequence"/>
</dbReference>
<keyword evidence="2" id="KW-1185">Reference proteome</keyword>
<organism evidence="1 2">
    <name type="scientific">Paraburkholderia piptadeniae</name>
    <dbReference type="NCBI Taxonomy" id="1701573"/>
    <lineage>
        <taxon>Bacteria</taxon>
        <taxon>Pseudomonadati</taxon>
        <taxon>Pseudomonadota</taxon>
        <taxon>Betaproteobacteria</taxon>
        <taxon>Burkholderiales</taxon>
        <taxon>Burkholderiaceae</taxon>
        <taxon>Paraburkholderia</taxon>
    </lineage>
</organism>
<evidence type="ECO:0000313" key="1">
    <source>
        <dbReference type="EMBL" id="SIT49812.1"/>
    </source>
</evidence>
<reference evidence="1" key="1">
    <citation type="submission" date="2016-12" db="EMBL/GenBank/DDBJ databases">
        <authorList>
            <person name="Moulin L."/>
        </authorList>
    </citation>
    <scope>NUCLEOTIDE SEQUENCE [LARGE SCALE GENOMIC DNA]</scope>
    <source>
        <strain evidence="1">STM 7183</strain>
    </source>
</reference>
<accession>A0A1N7SQV5</accession>
<evidence type="ECO:0000313" key="2">
    <source>
        <dbReference type="Proteomes" id="UP000195569"/>
    </source>
</evidence>
<dbReference type="AlphaFoldDB" id="A0A1N7SQV5"/>
<name>A0A1N7SQV5_9BURK</name>
<gene>
    <name evidence="1" type="ORF">BN2476_720011</name>
</gene>
<dbReference type="EMBL" id="CYGY02000072">
    <property type="protein sequence ID" value="SIT49812.1"/>
    <property type="molecule type" value="Genomic_DNA"/>
</dbReference>
<sequence length="91" mass="9755">MLTHCLAQIPDRATVLIDAGHAGFIDRERHDTLDAFGGRCDGKSPSSVCAGQSRLRRKGWRCCRRCARWASDGDKAKGAARASTGALAGVR</sequence>